<name>C4GCU6_9FIRM</name>
<dbReference type="HOGENOM" id="CLU_187990_0_0_9"/>
<sequence length="47" mass="5722">MTVTELKELIWRYYMSYWNNRRICSANDGLPPMVKRQQYYSSLQESA</sequence>
<comment type="caution">
    <text evidence="1">The sequence shown here is derived from an EMBL/GenBank/DDBJ whole genome shotgun (WGS) entry which is preliminary data.</text>
</comment>
<accession>C4GCU6</accession>
<evidence type="ECO:0000313" key="1">
    <source>
        <dbReference type="EMBL" id="EEP27796.1"/>
    </source>
</evidence>
<evidence type="ECO:0000313" key="2">
    <source>
        <dbReference type="Proteomes" id="UP000003494"/>
    </source>
</evidence>
<gene>
    <name evidence="1" type="ORF">GCWU000342_01790</name>
</gene>
<dbReference type="Proteomes" id="UP000003494">
    <property type="component" value="Unassembled WGS sequence"/>
</dbReference>
<dbReference type="AlphaFoldDB" id="C4GCU6"/>
<reference evidence="1" key="1">
    <citation type="submission" date="2009-04" db="EMBL/GenBank/DDBJ databases">
        <authorList>
            <person name="Weinstock G."/>
            <person name="Sodergren E."/>
            <person name="Clifton S."/>
            <person name="Fulton L."/>
            <person name="Fulton B."/>
            <person name="Courtney L."/>
            <person name="Fronick C."/>
            <person name="Harrison M."/>
            <person name="Strong C."/>
            <person name="Farmer C."/>
            <person name="Delahaunty K."/>
            <person name="Markovic C."/>
            <person name="Hall O."/>
            <person name="Minx P."/>
            <person name="Tomlinson C."/>
            <person name="Mitreva M."/>
            <person name="Nelson J."/>
            <person name="Hou S."/>
            <person name="Wollam A."/>
            <person name="Pepin K.H."/>
            <person name="Johnson M."/>
            <person name="Bhonagiri V."/>
            <person name="Nash W.E."/>
            <person name="Warren W."/>
            <person name="Chinwalla A."/>
            <person name="Mardis E.R."/>
            <person name="Wilson R.K."/>
        </authorList>
    </citation>
    <scope>NUCLEOTIDE SEQUENCE [LARGE SCALE GENOMIC DNA]</scope>
    <source>
        <strain evidence="1">DSM 14600</strain>
    </source>
</reference>
<dbReference type="EMBL" id="ACIP02000004">
    <property type="protein sequence ID" value="EEP27796.1"/>
    <property type="molecule type" value="Genomic_DNA"/>
</dbReference>
<organism evidence="1 2">
    <name type="scientific">Shuttleworthella satelles DSM 14600</name>
    <dbReference type="NCBI Taxonomy" id="626523"/>
    <lineage>
        <taxon>Bacteria</taxon>
        <taxon>Bacillati</taxon>
        <taxon>Bacillota</taxon>
        <taxon>Clostridia</taxon>
        <taxon>Lachnospirales</taxon>
        <taxon>Lachnospiraceae</taxon>
        <taxon>Shuttleworthella</taxon>
    </lineage>
</organism>
<proteinExistence type="predicted"/>
<keyword evidence="2" id="KW-1185">Reference proteome</keyword>
<protein>
    <submittedName>
        <fullName evidence="1">Uncharacterized protein</fullName>
    </submittedName>
</protein>
<dbReference type="eggNOG" id="COG2801">
    <property type="taxonomic scope" value="Bacteria"/>
</dbReference>